<dbReference type="Pfam" id="PF07973">
    <property type="entry name" value="tRNA_SAD"/>
    <property type="match status" value="1"/>
</dbReference>
<keyword evidence="14" id="KW-1185">Reference proteome</keyword>
<protein>
    <recommendedName>
        <fullName evidence="11">Alanine--tRNA ligase</fullName>
        <ecNumber evidence="11">6.1.1.7</ecNumber>
    </recommendedName>
    <alternativeName>
        <fullName evidence="11">Alanyl-tRNA synthetase</fullName>
        <shortName evidence="11">AlaRS</shortName>
    </alternativeName>
</protein>
<accession>A0A3D8ITJ3</accession>
<dbReference type="InterPro" id="IPR018165">
    <property type="entry name" value="Ala-tRNA-synth_IIc_core"/>
</dbReference>
<dbReference type="GO" id="GO:0005829">
    <property type="term" value="C:cytosol"/>
    <property type="evidence" value="ECO:0007669"/>
    <property type="project" value="TreeGrafter"/>
</dbReference>
<feature type="binding site" evidence="11">
    <location>
        <position position="697"/>
    </location>
    <ligand>
        <name>Zn(2+)</name>
        <dbReference type="ChEBI" id="CHEBI:29105"/>
    </ligand>
</feature>
<dbReference type="InterPro" id="IPR003156">
    <property type="entry name" value="DHHA1_dom"/>
</dbReference>
<dbReference type="Pfam" id="PF01411">
    <property type="entry name" value="tRNA-synt_2c"/>
    <property type="match status" value="1"/>
</dbReference>
<keyword evidence="7 11" id="KW-0067">ATP-binding</keyword>
<dbReference type="InterPro" id="IPR012947">
    <property type="entry name" value="tRNA_SAD"/>
</dbReference>
<evidence type="ECO:0000256" key="5">
    <source>
        <dbReference type="ARBA" id="ARBA00022741"/>
    </source>
</evidence>
<keyword evidence="11" id="KW-0963">Cytoplasm</keyword>
<dbReference type="Gene3D" id="3.30.980.10">
    <property type="entry name" value="Threonyl-trna Synthetase, Chain A, domain 2"/>
    <property type="match status" value="1"/>
</dbReference>
<keyword evidence="3 11" id="KW-0436">Ligase</keyword>
<dbReference type="FunFam" id="3.30.54.20:FF:000001">
    <property type="entry name" value="Alanine--tRNA ligase"/>
    <property type="match status" value="1"/>
</dbReference>
<dbReference type="InterPro" id="IPR009000">
    <property type="entry name" value="Transl_B-barrel_sf"/>
</dbReference>
<dbReference type="CDD" id="cd00673">
    <property type="entry name" value="AlaRS_core"/>
    <property type="match status" value="1"/>
</dbReference>
<keyword evidence="2 11" id="KW-0820">tRNA-binding</keyword>
<dbReference type="PROSITE" id="PS50860">
    <property type="entry name" value="AA_TRNA_LIGASE_II_ALA"/>
    <property type="match status" value="1"/>
</dbReference>
<reference evidence="13 14" key="1">
    <citation type="submission" date="2018-04" db="EMBL/GenBank/DDBJ databases">
        <title>Novel Campyloabacter and Helicobacter Species and Strains.</title>
        <authorList>
            <person name="Mannion A.J."/>
            <person name="Shen Z."/>
            <person name="Fox J.G."/>
        </authorList>
    </citation>
    <scope>NUCLEOTIDE SEQUENCE [LARGE SCALE GENOMIC DNA]</scope>
    <source>
        <strain evidence="13 14">MIT 12-6600</strain>
    </source>
</reference>
<dbReference type="FunFam" id="3.10.310.40:FF:000001">
    <property type="entry name" value="Alanine--tRNA ligase"/>
    <property type="match status" value="1"/>
</dbReference>
<evidence type="ECO:0000256" key="2">
    <source>
        <dbReference type="ARBA" id="ARBA00022555"/>
    </source>
</evidence>
<dbReference type="FunFam" id="3.30.930.10:FF:000004">
    <property type="entry name" value="Alanine--tRNA ligase"/>
    <property type="match status" value="1"/>
</dbReference>
<evidence type="ECO:0000313" key="14">
    <source>
        <dbReference type="Proteomes" id="UP000256514"/>
    </source>
</evidence>
<evidence type="ECO:0000256" key="9">
    <source>
        <dbReference type="ARBA" id="ARBA00022917"/>
    </source>
</evidence>
<organism evidence="13 14">
    <name type="scientific">Helicobacter equorum</name>
    <dbReference type="NCBI Taxonomy" id="361872"/>
    <lineage>
        <taxon>Bacteria</taxon>
        <taxon>Pseudomonadati</taxon>
        <taxon>Campylobacterota</taxon>
        <taxon>Epsilonproteobacteria</taxon>
        <taxon>Campylobacterales</taxon>
        <taxon>Helicobacteraceae</taxon>
        <taxon>Helicobacter</taxon>
    </lineage>
</organism>
<dbReference type="GO" id="GO:0005524">
    <property type="term" value="F:ATP binding"/>
    <property type="evidence" value="ECO:0007669"/>
    <property type="project" value="UniProtKB-UniRule"/>
</dbReference>
<keyword evidence="5 11" id="KW-0547">Nucleotide-binding</keyword>
<evidence type="ECO:0000256" key="11">
    <source>
        <dbReference type="HAMAP-Rule" id="MF_00036"/>
    </source>
</evidence>
<dbReference type="EMBL" id="NXLT01000001">
    <property type="protein sequence ID" value="RDU68609.1"/>
    <property type="molecule type" value="Genomic_DNA"/>
</dbReference>
<dbReference type="InterPro" id="IPR018163">
    <property type="entry name" value="Thr/Ala-tRNA-synth_IIc_edit"/>
</dbReference>
<dbReference type="InterPro" id="IPR018162">
    <property type="entry name" value="Ala-tRNA-ligase_IIc_anticod-bd"/>
</dbReference>
<dbReference type="SUPFAM" id="SSF55186">
    <property type="entry name" value="ThrRS/AlaRS common domain"/>
    <property type="match status" value="1"/>
</dbReference>
<evidence type="ECO:0000256" key="3">
    <source>
        <dbReference type="ARBA" id="ARBA00022598"/>
    </source>
</evidence>
<dbReference type="FunFam" id="3.30.980.10:FF:000004">
    <property type="entry name" value="Alanine--tRNA ligase, cytoplasmic"/>
    <property type="match status" value="1"/>
</dbReference>
<evidence type="ECO:0000256" key="1">
    <source>
        <dbReference type="ARBA" id="ARBA00008226"/>
    </source>
</evidence>
<comment type="catalytic activity">
    <reaction evidence="11">
        <text>tRNA(Ala) + L-alanine + ATP = L-alanyl-tRNA(Ala) + AMP + diphosphate</text>
        <dbReference type="Rhea" id="RHEA:12540"/>
        <dbReference type="Rhea" id="RHEA-COMP:9657"/>
        <dbReference type="Rhea" id="RHEA-COMP:9923"/>
        <dbReference type="ChEBI" id="CHEBI:30616"/>
        <dbReference type="ChEBI" id="CHEBI:33019"/>
        <dbReference type="ChEBI" id="CHEBI:57972"/>
        <dbReference type="ChEBI" id="CHEBI:78442"/>
        <dbReference type="ChEBI" id="CHEBI:78497"/>
        <dbReference type="ChEBI" id="CHEBI:456215"/>
        <dbReference type="EC" id="6.1.1.7"/>
    </reaction>
</comment>
<dbReference type="InterPro" id="IPR050058">
    <property type="entry name" value="Ala-tRNA_ligase"/>
</dbReference>
<evidence type="ECO:0000256" key="8">
    <source>
        <dbReference type="ARBA" id="ARBA00022884"/>
    </source>
</evidence>
<dbReference type="AlphaFoldDB" id="A0A3D8ITJ3"/>
<dbReference type="SUPFAM" id="SSF55681">
    <property type="entry name" value="Class II aaRS and biotin synthetases"/>
    <property type="match status" value="1"/>
</dbReference>
<dbReference type="GO" id="GO:0045892">
    <property type="term" value="P:negative regulation of DNA-templated transcription"/>
    <property type="evidence" value="ECO:0007669"/>
    <property type="project" value="TreeGrafter"/>
</dbReference>
<keyword evidence="8 11" id="KW-0694">RNA-binding</keyword>
<dbReference type="PRINTS" id="PR00980">
    <property type="entry name" value="TRNASYNTHALA"/>
</dbReference>
<feature type="domain" description="Alanyl-transfer RNA synthetases family profile" evidence="12">
    <location>
        <begin position="1"/>
        <end position="736"/>
    </location>
</feature>
<dbReference type="NCBIfam" id="TIGR00344">
    <property type="entry name" value="alaS"/>
    <property type="match status" value="1"/>
</dbReference>
<dbReference type="GO" id="GO:0002161">
    <property type="term" value="F:aminoacyl-tRNA deacylase activity"/>
    <property type="evidence" value="ECO:0007669"/>
    <property type="project" value="TreeGrafter"/>
</dbReference>
<dbReference type="GO" id="GO:0008270">
    <property type="term" value="F:zinc ion binding"/>
    <property type="evidence" value="ECO:0007669"/>
    <property type="project" value="UniProtKB-UniRule"/>
</dbReference>
<evidence type="ECO:0000259" key="12">
    <source>
        <dbReference type="PROSITE" id="PS50860"/>
    </source>
</evidence>
<sequence>MEMDVRAAFLDFFQQKGHKIYDSMPLVPNDATLLFTNAGMVQFKDIFTGRLPRPQIPRATSSQICMRAGGKHNDLENVGYTARHHTLFEMLGNFSFGDYFKQDAIAYAWELVTKVLGFDEKVLYVSVHESDDEAFKIWSNYIDPSKIMRMGDKDNFWQMGDVGPCGPCSEIYVDQGSEFFHSSEDFFGGEGDRFLEIWNLVFMQYERDESGILKPLPSPSIDTGMGLERVIALKEGKINNFDTSLFAPLMRCIENLTQQEYISDDILLKGSYTQEREHIKARISSFRVIADHARSVAFLLAQGVHFDKEGRGYVLRRILRRAVRHGYLLGLKEAFLYKVIEVLAQSMQSAYPYLLERKDIITKQCKSEEERFLETIDAGMELFNKELYAMGITSQNTHNKQEIHTQKDKKFSGEVAFRLYDTYGFPLDLTQDMLRDRDIEVDMQDFDSCMQAQKQRSKASWKGSGDSAQEGDFKEILSAFGENTFVGYDTDCAQTKILALLDSAFKRVQFLQAGADGYVLLHTTPLYPESGGPVGDKGVLLDLQGRVCAFVSDTKKYFGLIISQVHTNKALTQDQEVLVQVDSSRSEIAKHHSATHLLHLSLRKILGEHVTQAGSLVEAHRLRFDFSHTKPLSQEELERIESDVNAQICAANAQICETMPLEAAKAKGAMALFGEKYADNVRVVSFGDSVELCGGIHVSNTAQIGSFYITKESGVSSGVRRIEAVCGYAAYEWGKKALDTLKGAKDALKAQDVLVGISKLQFQLKELKQTSSHSTASKEFAYEQIQGCHFVVAKLENIQSAQAKTYIDEAKNKYQSVAILLIVENEGKVFIAAGVKNAPLKAGAWVKEVAQILGGNGGGRDDFATAGGKDVAHIDKALERAREFALEYLRETN</sequence>
<evidence type="ECO:0000256" key="10">
    <source>
        <dbReference type="ARBA" id="ARBA00023146"/>
    </source>
</evidence>
<keyword evidence="10 11" id="KW-0030">Aminoacyl-tRNA synthetase</keyword>
<name>A0A3D8ITJ3_9HELI</name>
<dbReference type="SUPFAM" id="SSF101353">
    <property type="entry name" value="Putative anticodon-binding domain of alanyl-tRNA synthetase (AlaRS)"/>
    <property type="match status" value="1"/>
</dbReference>
<comment type="cofactor">
    <cofactor evidence="11">
        <name>Zn(2+)</name>
        <dbReference type="ChEBI" id="CHEBI:29105"/>
    </cofactor>
    <text evidence="11">Binds 1 zinc ion per subunit.</text>
</comment>
<dbReference type="Gene3D" id="3.30.54.20">
    <property type="match status" value="1"/>
</dbReference>
<dbReference type="PANTHER" id="PTHR11777">
    <property type="entry name" value="ALANYL-TRNA SYNTHETASE"/>
    <property type="match status" value="1"/>
</dbReference>
<dbReference type="Proteomes" id="UP000256514">
    <property type="component" value="Unassembled WGS sequence"/>
</dbReference>
<dbReference type="OrthoDB" id="9803884at2"/>
<dbReference type="GO" id="GO:0000049">
    <property type="term" value="F:tRNA binding"/>
    <property type="evidence" value="ECO:0007669"/>
    <property type="project" value="UniProtKB-KW"/>
</dbReference>
<comment type="subcellular location">
    <subcellularLocation>
        <location evidence="11">Cytoplasm</location>
    </subcellularLocation>
</comment>
<dbReference type="Pfam" id="PF02272">
    <property type="entry name" value="DHHA1"/>
    <property type="match status" value="1"/>
</dbReference>
<dbReference type="HAMAP" id="MF_00036_B">
    <property type="entry name" value="Ala_tRNA_synth_B"/>
    <property type="match status" value="1"/>
</dbReference>
<dbReference type="Gene3D" id="2.40.30.130">
    <property type="match status" value="1"/>
</dbReference>
<dbReference type="GO" id="GO:0004813">
    <property type="term" value="F:alanine-tRNA ligase activity"/>
    <property type="evidence" value="ECO:0007669"/>
    <property type="project" value="UniProtKB-UniRule"/>
</dbReference>
<evidence type="ECO:0000313" key="13">
    <source>
        <dbReference type="EMBL" id="RDU68609.1"/>
    </source>
</evidence>
<feature type="binding site" evidence="11">
    <location>
        <position position="592"/>
    </location>
    <ligand>
        <name>Zn(2+)</name>
        <dbReference type="ChEBI" id="CHEBI:29105"/>
    </ligand>
</feature>
<dbReference type="InterPro" id="IPR045864">
    <property type="entry name" value="aa-tRNA-synth_II/BPL/LPL"/>
</dbReference>
<dbReference type="PANTHER" id="PTHR11777:SF9">
    <property type="entry name" value="ALANINE--TRNA LIGASE, CYTOPLASMIC"/>
    <property type="match status" value="1"/>
</dbReference>
<dbReference type="EC" id="6.1.1.7" evidence="11"/>
<comment type="similarity">
    <text evidence="1 11">Belongs to the class-II aminoacyl-tRNA synthetase family.</text>
</comment>
<comment type="domain">
    <text evidence="11">Consists of three domains; the N-terminal catalytic domain, the editing domain and the C-terminal C-Ala domain. The editing domain removes incorrectly charged amino acids, while the C-Ala domain, along with tRNA(Ala), serves as a bridge to cooperatively bring together the editing and aminoacylation centers thus stimulating deacylation of misacylated tRNAs.</text>
</comment>
<dbReference type="InterPro" id="IPR002318">
    <property type="entry name" value="Ala-tRNA-lgiase_IIc"/>
</dbReference>
<proteinExistence type="inferred from homology"/>
<dbReference type="GO" id="GO:0006419">
    <property type="term" value="P:alanyl-tRNA aminoacylation"/>
    <property type="evidence" value="ECO:0007669"/>
    <property type="project" value="UniProtKB-UniRule"/>
</dbReference>
<dbReference type="Gene3D" id="3.10.310.40">
    <property type="match status" value="1"/>
</dbReference>
<dbReference type="SUPFAM" id="SSF50447">
    <property type="entry name" value="Translation proteins"/>
    <property type="match status" value="1"/>
</dbReference>
<feature type="binding site" evidence="11">
    <location>
        <position position="596"/>
    </location>
    <ligand>
        <name>Zn(2+)</name>
        <dbReference type="ChEBI" id="CHEBI:29105"/>
    </ligand>
</feature>
<keyword evidence="6 11" id="KW-0862">Zinc</keyword>
<evidence type="ECO:0000256" key="6">
    <source>
        <dbReference type="ARBA" id="ARBA00022833"/>
    </source>
</evidence>
<keyword evidence="4 11" id="KW-0479">Metal-binding</keyword>
<evidence type="ECO:0000256" key="4">
    <source>
        <dbReference type="ARBA" id="ARBA00022723"/>
    </source>
</evidence>
<dbReference type="SMART" id="SM00863">
    <property type="entry name" value="tRNA_SAD"/>
    <property type="match status" value="1"/>
</dbReference>
<comment type="function">
    <text evidence="11">Catalyzes the attachment of alanine to tRNA(Ala) in a two-step reaction: alanine is first activated by ATP to form Ala-AMP and then transferred to the acceptor end of tRNA(Ala). Also edits incorrectly charged Ser-tRNA(Ala) and Gly-tRNA(Ala) via its editing domain.</text>
</comment>
<dbReference type="InterPro" id="IPR018164">
    <property type="entry name" value="Ala-tRNA-synth_IIc_N"/>
</dbReference>
<dbReference type="InterPro" id="IPR023033">
    <property type="entry name" value="Ala_tRNA_ligase_euk/bac"/>
</dbReference>
<keyword evidence="9 11" id="KW-0648">Protein biosynthesis</keyword>
<gene>
    <name evidence="11" type="primary">alaS</name>
    <name evidence="13" type="ORF">CQA54_00515</name>
</gene>
<evidence type="ECO:0000256" key="7">
    <source>
        <dbReference type="ARBA" id="ARBA00022840"/>
    </source>
</evidence>
<feature type="binding site" evidence="11">
    <location>
        <position position="693"/>
    </location>
    <ligand>
        <name>Zn(2+)</name>
        <dbReference type="ChEBI" id="CHEBI:29105"/>
    </ligand>
</feature>
<comment type="caution">
    <text evidence="13">The sequence shown here is derived from an EMBL/GenBank/DDBJ whole genome shotgun (WGS) entry which is preliminary data.</text>
</comment>
<dbReference type="Gene3D" id="3.30.930.10">
    <property type="entry name" value="Bira Bifunctional Protein, Domain 2"/>
    <property type="match status" value="1"/>
</dbReference>